<keyword evidence="2" id="KW-0732">Signal</keyword>
<proteinExistence type="predicted"/>
<keyword evidence="4" id="KW-1185">Reference proteome</keyword>
<gene>
    <name evidence="3" type="ORF">QE152_g12961</name>
</gene>
<protein>
    <submittedName>
        <fullName evidence="3">Uncharacterized protein</fullName>
    </submittedName>
</protein>
<evidence type="ECO:0000256" key="2">
    <source>
        <dbReference type="SAM" id="SignalP"/>
    </source>
</evidence>
<evidence type="ECO:0000256" key="1">
    <source>
        <dbReference type="SAM" id="MobiDB-lite"/>
    </source>
</evidence>
<feature type="chain" id="PRO_5043990847" evidence="2">
    <location>
        <begin position="24"/>
        <end position="147"/>
    </location>
</feature>
<comment type="caution">
    <text evidence="3">The sequence shown here is derived from an EMBL/GenBank/DDBJ whole genome shotgun (WGS) entry which is preliminary data.</text>
</comment>
<accession>A0AAW1LFM1</accession>
<reference evidence="3 4" key="1">
    <citation type="journal article" date="2024" name="BMC Genomics">
        <title>De novo assembly and annotation of Popillia japonica's genome with initial clues to its potential as an invasive pest.</title>
        <authorList>
            <person name="Cucini C."/>
            <person name="Boschi S."/>
            <person name="Funari R."/>
            <person name="Cardaioli E."/>
            <person name="Iannotti N."/>
            <person name="Marturano G."/>
            <person name="Paoli F."/>
            <person name="Bruttini M."/>
            <person name="Carapelli A."/>
            <person name="Frati F."/>
            <person name="Nardi F."/>
        </authorList>
    </citation>
    <scope>NUCLEOTIDE SEQUENCE [LARGE SCALE GENOMIC DNA]</scope>
    <source>
        <strain evidence="3">DMR45628</strain>
    </source>
</reference>
<dbReference type="EMBL" id="JASPKY010000120">
    <property type="protein sequence ID" value="KAK9732337.1"/>
    <property type="molecule type" value="Genomic_DNA"/>
</dbReference>
<organism evidence="3 4">
    <name type="scientific">Popillia japonica</name>
    <name type="common">Japanese beetle</name>
    <dbReference type="NCBI Taxonomy" id="7064"/>
    <lineage>
        <taxon>Eukaryota</taxon>
        <taxon>Metazoa</taxon>
        <taxon>Ecdysozoa</taxon>
        <taxon>Arthropoda</taxon>
        <taxon>Hexapoda</taxon>
        <taxon>Insecta</taxon>
        <taxon>Pterygota</taxon>
        <taxon>Neoptera</taxon>
        <taxon>Endopterygota</taxon>
        <taxon>Coleoptera</taxon>
        <taxon>Polyphaga</taxon>
        <taxon>Scarabaeiformia</taxon>
        <taxon>Scarabaeidae</taxon>
        <taxon>Rutelinae</taxon>
        <taxon>Popillia</taxon>
    </lineage>
</organism>
<dbReference type="Proteomes" id="UP001458880">
    <property type="component" value="Unassembled WGS sequence"/>
</dbReference>
<sequence>MADTQRLSIFIYLFAFGVAYLKSLPLEDKNNLDDLGEKNETNEEDYVLIDQRQNGSENYRINIDGVLIAFTPLESLLSGAIDDFDFSEEFDNKPNVQNGTETDASSGNATKASVKNSGKFKRRRYNSVSGLMRTILSQKRHVNSKKE</sequence>
<feature type="compositionally biased region" description="Polar residues" evidence="1">
    <location>
        <begin position="94"/>
        <end position="116"/>
    </location>
</feature>
<evidence type="ECO:0000313" key="3">
    <source>
        <dbReference type="EMBL" id="KAK9732337.1"/>
    </source>
</evidence>
<feature type="signal peptide" evidence="2">
    <location>
        <begin position="1"/>
        <end position="23"/>
    </location>
</feature>
<dbReference type="AlphaFoldDB" id="A0AAW1LFM1"/>
<feature type="region of interest" description="Disordered" evidence="1">
    <location>
        <begin position="91"/>
        <end position="117"/>
    </location>
</feature>
<evidence type="ECO:0000313" key="4">
    <source>
        <dbReference type="Proteomes" id="UP001458880"/>
    </source>
</evidence>
<name>A0AAW1LFM1_POPJA</name>